<evidence type="ECO:0000256" key="1">
    <source>
        <dbReference type="ARBA" id="ARBA00000085"/>
    </source>
</evidence>
<dbReference type="PROSITE" id="PS50122">
    <property type="entry name" value="CHEB"/>
    <property type="match status" value="1"/>
</dbReference>
<dbReference type="Pfam" id="PF00512">
    <property type="entry name" value="HisKA"/>
    <property type="match status" value="1"/>
</dbReference>
<evidence type="ECO:0000256" key="9">
    <source>
        <dbReference type="SAM" id="Coils"/>
    </source>
</evidence>
<keyword evidence="8" id="KW-0145">Chemotaxis</keyword>
<dbReference type="FunFam" id="3.30.450.20:FF:000099">
    <property type="entry name" value="Sensory box sensor histidine kinase"/>
    <property type="match status" value="2"/>
</dbReference>
<sequence length="1995" mass="227827">MKATSATTHKKSSVENVVKENSFPVVAIGASAGGLEAITELLKNLPSDTGMSFIYVQHLSPDHKSMLTEILSKHTKMKVQEIDQMDKIEPDSVFIIPHDKGIEVTDGHIKLIPRAENSSAISIDILFSSLAHAQKELVIGVILSGSGSDGTAGMKAIKLEGGLTFAQDDTAKFASMPQSAIVAGAVDFILSPKEIALELARLSKHPFIKSNGNIKNTASIPGKVAKEDLINNNNPDLENILNHLQSTTGVDFSQYKMTTIKRRIIRRMFLYKIETLKEYADYLDKKNEEIDILYQDLLINVTSFFRDTDTHKYLEEHLFPKLLDRKKTGQPLRIWVPACASGEEAYSIAMILLELQESRDTAKIPVQIFATDLSAQAISKARIGIYSKKELETVSPERIENFFTKTAGGYRVSKSVREMCVFAPHNILRDPPYSRLDFISCCNLFIYFDVAAQKKAMNTFHYALNDDGFLMLGKSETISQSANLFTGVNKKYKIFSRKINSGVRIFPQLSQRFANQTLAEKNIPTENKKTKHQSNNSTMQQLNNVDSAIDTVLLSEFMPSSVAINHQMEIVQFRGATELFLTHPKGKANLNILKMARPEIAFELRTAIAKAIKTKKRMYKGGIEIKTDAAVKIISVEVVPLKIQSDEPLLLILFTEHMQVETFSTSNEKGKNNSVALDRRIKKLEEELAAAHADALSFTEEQEAYIEELQSASEEVVSSNEELQTVNEELETSKEEIESANEELITTNQELQMRNDLLNESYDFTEAVVATIHDSMIVLDKNLRIVSASKSFYKNFGVTDTETEGMLLYDLGNRQWNIPRLREFLEDILPKNSHFEDFEVTHNFPHIGEKIMMLNASRIVQKSKREPLILLSIQDITDMRDKANELQAKEKKYLSRFQNLLMEAPAIVCVLRGPTHIYELANANYIELVGHRQVVGKPIREALPELEGQGFYEILDAVYKTGKSFFGNEMPVKLIKGNGKAEDCYVNFVYQASYNEDEIDGILVYGVEVTEQVNARKKIEESEQRFQAAVKAVQGILWTNNASGEMEGEQVGWALLTGQTNKEYQGYGWTNAVHPDDVKPTVEAWNEAVKERKTFIFEHRLKTKNGEWRDFSIRAIPLLNDDGILIQWVGVHTDITDKKQAARSLKANEEKLNIVIEASELGTYELNLKTKDPTYSKRYLEILGGYKEDIKLTHAQLLQHLHPDDFHIREKAFKEAIISGYLDYEARLIWNDKSIHWMKAKGRVFYNEENNPEKLLGTIRDITKERNHQQELEESEERFRNVADSAPVLIWMSGTDKLCYFFNKGWLNFTGRTMEEESGNGWADGVHPDDLQRCLDIYLSSFDKREPFYMEYRLKRHDREYRWLSDSGVPRFTSGGVFEGYIGACMDINEQKKAEEQFKALADQAPMWVWLTDKEVNILYTNPEVLKFIGIAHYSEFTGNMWEQKVHPEDIGMVYQSFAEAVSLQKSFSFDFRVLNASTQQYEWFYLKAVPRMESGEFTGFIGTAININEQRLIISQLEYRKALLEAHNEASIDGILLVDTKGKILSYNHRFVEIWNMPQPIVDVKDDDAALTFALTQLVHPEQFIEKVKRLYEHPDEISIDELEFKDGRIIERYGYPVAAADGSYYAWSWMFRDITQQREYERAIMESEETFRLLADSMPQQIWTSDTEGNLNYYNQSVFDYSGLSLEQINEDGWIQIVHPDDREENIKQWLNAISTGEDFLVEHRFRRHDGEYRWQLSRAIPQRDANGKIQMWVGTSTDIQEQKTREEKKDEFISIASHEMKTPLTTANGYLQILERLLDQDNANASLYAKKARQSVNRLNELASELLDVSKIRFGKLNYTITNFNFNDMIESTVESIQLTSAKHIIVKTGQAKDTVNGDEDRLQQVVINLLTNAIKYSPGAEKVVVNVEQNNDHITVSVKDAGIGIAQKSLDKIFEKYHRVEEHSGQFQGLGIGLFISYEIIQRHHGRLWAESEPGKGSTFYFTIPVHIKLQ</sequence>
<dbReference type="NCBIfam" id="TIGR00229">
    <property type="entry name" value="sensory_box"/>
    <property type="match status" value="5"/>
</dbReference>
<dbReference type="InterPro" id="IPR000780">
    <property type="entry name" value="CheR_MeTrfase"/>
</dbReference>
<keyword evidence="9" id="KW-0175">Coiled coil</keyword>
<dbReference type="PROSITE" id="PS50109">
    <property type="entry name" value="HIS_KIN"/>
    <property type="match status" value="1"/>
</dbReference>
<dbReference type="Gene3D" id="3.40.50.150">
    <property type="entry name" value="Vaccinia Virus protein VP39"/>
    <property type="match status" value="1"/>
</dbReference>
<dbReference type="Gene3D" id="1.10.287.130">
    <property type="match status" value="1"/>
</dbReference>
<dbReference type="PANTHER" id="PTHR43304">
    <property type="entry name" value="PHYTOCHROME-LIKE PROTEIN CPH1"/>
    <property type="match status" value="1"/>
</dbReference>
<dbReference type="SMART" id="SM00388">
    <property type="entry name" value="HisKA"/>
    <property type="match status" value="1"/>
</dbReference>
<evidence type="ECO:0000256" key="6">
    <source>
        <dbReference type="ARBA" id="ARBA00022691"/>
    </source>
</evidence>
<dbReference type="InterPro" id="IPR029063">
    <property type="entry name" value="SAM-dependent_MTases_sf"/>
</dbReference>
<dbReference type="Gene3D" id="3.40.50.180">
    <property type="entry name" value="Methylesterase CheB, C-terminal domain"/>
    <property type="match status" value="1"/>
</dbReference>
<keyword evidence="5" id="KW-0808">Transferase</keyword>
<dbReference type="Gene3D" id="3.30.565.10">
    <property type="entry name" value="Histidine kinase-like ATPase, C-terminal domain"/>
    <property type="match status" value="1"/>
</dbReference>
<keyword evidence="4" id="KW-0489">Methyltransferase</keyword>
<dbReference type="FunFam" id="3.30.565.10:FF:000006">
    <property type="entry name" value="Sensor histidine kinase WalK"/>
    <property type="match status" value="1"/>
</dbReference>
<dbReference type="InterPro" id="IPR003594">
    <property type="entry name" value="HATPase_dom"/>
</dbReference>
<name>A0A4R0NI23_9SPHI</name>
<reference evidence="15 16" key="1">
    <citation type="submission" date="2019-02" db="EMBL/GenBank/DDBJ databases">
        <title>Pedobacter sp. RP-3-11 sp. nov., isolated from Arctic soil.</title>
        <authorList>
            <person name="Dahal R.H."/>
        </authorList>
    </citation>
    <scope>NUCLEOTIDE SEQUENCE [LARGE SCALE GENOMIC DNA]</scope>
    <source>
        <strain evidence="15 16">RP-3-11</strain>
    </source>
</reference>
<organism evidence="15 16">
    <name type="scientific">Pedobacter frigidisoli</name>
    <dbReference type="NCBI Taxonomy" id="2530455"/>
    <lineage>
        <taxon>Bacteria</taxon>
        <taxon>Pseudomonadati</taxon>
        <taxon>Bacteroidota</taxon>
        <taxon>Sphingobacteriia</taxon>
        <taxon>Sphingobacteriales</taxon>
        <taxon>Sphingobacteriaceae</taxon>
        <taxon>Pedobacter</taxon>
    </lineage>
</organism>
<dbReference type="GO" id="GO:0008983">
    <property type="term" value="F:protein-glutamate O-methyltransferase activity"/>
    <property type="evidence" value="ECO:0007669"/>
    <property type="project" value="UniProtKB-EC"/>
</dbReference>
<dbReference type="PROSITE" id="PS50112">
    <property type="entry name" value="PAS"/>
    <property type="match status" value="3"/>
</dbReference>
<feature type="domain" description="PAC" evidence="12">
    <location>
        <begin position="1722"/>
        <end position="1774"/>
    </location>
</feature>
<dbReference type="SUPFAM" id="SSF47757">
    <property type="entry name" value="Chemotaxis receptor methyltransferase CheR, N-terminal domain"/>
    <property type="match status" value="1"/>
</dbReference>
<dbReference type="Pfam" id="PF01739">
    <property type="entry name" value="CheR"/>
    <property type="match status" value="1"/>
</dbReference>
<feature type="domain" description="PAC" evidence="12">
    <location>
        <begin position="1222"/>
        <end position="1274"/>
    </location>
</feature>
<dbReference type="CDD" id="cd00130">
    <property type="entry name" value="PAS"/>
    <property type="match status" value="6"/>
</dbReference>
<evidence type="ECO:0000256" key="2">
    <source>
        <dbReference type="ARBA" id="ARBA00001541"/>
    </source>
</evidence>
<feature type="domain" description="CheR-type methyltransferase" evidence="14">
    <location>
        <begin position="225"/>
        <end position="498"/>
    </location>
</feature>
<feature type="domain" description="Histidine kinase" evidence="10">
    <location>
        <begin position="1778"/>
        <end position="1992"/>
    </location>
</feature>
<evidence type="ECO:0000259" key="13">
    <source>
        <dbReference type="PROSITE" id="PS50122"/>
    </source>
</evidence>
<dbReference type="CDD" id="cd00082">
    <property type="entry name" value="HisKA"/>
    <property type="match status" value="1"/>
</dbReference>
<dbReference type="EMBL" id="SJSN01000025">
    <property type="protein sequence ID" value="TCD00252.1"/>
    <property type="molecule type" value="Genomic_DNA"/>
</dbReference>
<comment type="caution">
    <text evidence="15">The sequence shown here is derived from an EMBL/GenBank/DDBJ whole genome shotgun (WGS) entry which is preliminary data.</text>
</comment>
<dbReference type="Pfam" id="PF01339">
    <property type="entry name" value="CheB_methylest"/>
    <property type="match status" value="1"/>
</dbReference>
<dbReference type="GO" id="GO:0032259">
    <property type="term" value="P:methylation"/>
    <property type="evidence" value="ECO:0007669"/>
    <property type="project" value="UniProtKB-KW"/>
</dbReference>
<evidence type="ECO:0000256" key="8">
    <source>
        <dbReference type="PROSITE-ProRule" id="PRU00050"/>
    </source>
</evidence>
<accession>A0A4R0NI23</accession>
<dbReference type="PRINTS" id="PR00996">
    <property type="entry name" value="CHERMTFRASE"/>
</dbReference>
<feature type="domain" description="PAS" evidence="11">
    <location>
        <begin position="1394"/>
        <end position="1465"/>
    </location>
</feature>
<dbReference type="PROSITE" id="PS50113">
    <property type="entry name" value="PAC"/>
    <property type="match status" value="4"/>
</dbReference>
<feature type="domain" description="PAS" evidence="11">
    <location>
        <begin position="1649"/>
        <end position="1719"/>
    </location>
</feature>
<dbReference type="InterPro" id="IPR022642">
    <property type="entry name" value="CheR_C"/>
</dbReference>
<evidence type="ECO:0000313" key="16">
    <source>
        <dbReference type="Proteomes" id="UP000291485"/>
    </source>
</evidence>
<feature type="domain" description="PAS" evidence="11">
    <location>
        <begin position="1275"/>
        <end position="1345"/>
    </location>
</feature>
<dbReference type="SUPFAM" id="SSF55785">
    <property type="entry name" value="PYP-like sensor domain (PAS domain)"/>
    <property type="match status" value="8"/>
</dbReference>
<dbReference type="InterPro" id="IPR022641">
    <property type="entry name" value="CheR_N"/>
</dbReference>
<proteinExistence type="predicted"/>
<dbReference type="GO" id="GO:0008984">
    <property type="term" value="F:protein-glutamate methylesterase activity"/>
    <property type="evidence" value="ECO:0007669"/>
    <property type="project" value="InterPro"/>
</dbReference>
<dbReference type="GO" id="GO:0005737">
    <property type="term" value="C:cytoplasm"/>
    <property type="evidence" value="ECO:0007669"/>
    <property type="project" value="InterPro"/>
</dbReference>
<dbReference type="InterPro" id="IPR035909">
    <property type="entry name" value="CheB_C"/>
</dbReference>
<dbReference type="InterPro" id="IPR001610">
    <property type="entry name" value="PAC"/>
</dbReference>
<evidence type="ECO:0000259" key="12">
    <source>
        <dbReference type="PROSITE" id="PS50113"/>
    </source>
</evidence>
<keyword evidence="8" id="KW-0378">Hydrolase</keyword>
<evidence type="ECO:0000256" key="5">
    <source>
        <dbReference type="ARBA" id="ARBA00022679"/>
    </source>
</evidence>
<keyword evidence="7" id="KW-0418">Kinase</keyword>
<dbReference type="OrthoDB" id="9813151at2"/>
<dbReference type="InterPro" id="IPR000014">
    <property type="entry name" value="PAS"/>
</dbReference>
<dbReference type="SMART" id="SM00138">
    <property type="entry name" value="MeTrc"/>
    <property type="match status" value="1"/>
</dbReference>
<dbReference type="Pfam" id="PF02518">
    <property type="entry name" value="HATPase_c"/>
    <property type="match status" value="1"/>
</dbReference>
<evidence type="ECO:0000259" key="10">
    <source>
        <dbReference type="PROSITE" id="PS50109"/>
    </source>
</evidence>
<feature type="active site" evidence="8">
    <location>
        <position position="149"/>
    </location>
</feature>
<dbReference type="InterPro" id="IPR036804">
    <property type="entry name" value="CheR_N_sf"/>
</dbReference>
<dbReference type="GO" id="GO:0000155">
    <property type="term" value="F:phosphorelay sensor kinase activity"/>
    <property type="evidence" value="ECO:0007669"/>
    <property type="project" value="InterPro"/>
</dbReference>
<feature type="coiled-coil region" evidence="9">
    <location>
        <begin position="667"/>
        <end position="761"/>
    </location>
</feature>
<dbReference type="InterPro" id="IPR013655">
    <property type="entry name" value="PAS_fold_3"/>
</dbReference>
<feature type="domain" description="PAC" evidence="12">
    <location>
        <begin position="1348"/>
        <end position="1400"/>
    </location>
</feature>
<dbReference type="SMART" id="SM00387">
    <property type="entry name" value="HATPase_c"/>
    <property type="match status" value="1"/>
</dbReference>
<dbReference type="PROSITE" id="PS50123">
    <property type="entry name" value="CHER"/>
    <property type="match status" value="1"/>
</dbReference>
<dbReference type="InterPro" id="IPR036890">
    <property type="entry name" value="HATPase_C_sf"/>
</dbReference>
<dbReference type="InterPro" id="IPR035965">
    <property type="entry name" value="PAS-like_dom_sf"/>
</dbReference>
<comment type="catalytic activity">
    <reaction evidence="1">
        <text>ATP + protein L-histidine = ADP + protein N-phospho-L-histidine.</text>
        <dbReference type="EC" id="2.7.13.3"/>
    </reaction>
</comment>
<dbReference type="SMART" id="SM00091">
    <property type="entry name" value="PAS"/>
    <property type="match status" value="8"/>
</dbReference>
<dbReference type="InterPro" id="IPR000700">
    <property type="entry name" value="PAS-assoc_C"/>
</dbReference>
<feature type="active site" evidence="8">
    <location>
        <position position="58"/>
    </location>
</feature>
<dbReference type="InterPro" id="IPR036097">
    <property type="entry name" value="HisK_dim/P_sf"/>
</dbReference>
<protein>
    <submittedName>
        <fullName evidence="15">PAS domain S-box protein</fullName>
    </submittedName>
</protein>
<evidence type="ECO:0000256" key="4">
    <source>
        <dbReference type="ARBA" id="ARBA00022603"/>
    </source>
</evidence>
<dbReference type="Gene3D" id="3.30.450.20">
    <property type="entry name" value="PAS domain"/>
    <property type="match status" value="8"/>
</dbReference>
<feature type="active site" evidence="8">
    <location>
        <position position="31"/>
    </location>
</feature>
<evidence type="ECO:0000256" key="7">
    <source>
        <dbReference type="ARBA" id="ARBA00022777"/>
    </source>
</evidence>
<dbReference type="InterPro" id="IPR052162">
    <property type="entry name" value="Sensor_kinase/Photoreceptor"/>
</dbReference>
<dbReference type="Proteomes" id="UP000291485">
    <property type="component" value="Unassembled WGS sequence"/>
</dbReference>
<keyword evidence="6" id="KW-0949">S-adenosyl-L-methionine</keyword>
<dbReference type="SUPFAM" id="SSF55874">
    <property type="entry name" value="ATPase domain of HSP90 chaperone/DNA topoisomerase II/histidine kinase"/>
    <property type="match status" value="1"/>
</dbReference>
<dbReference type="RefSeq" id="WP_131562582.1">
    <property type="nucleotide sequence ID" value="NZ_SJSN01000025.1"/>
</dbReference>
<evidence type="ECO:0000256" key="3">
    <source>
        <dbReference type="ARBA" id="ARBA00022553"/>
    </source>
</evidence>
<dbReference type="Gene3D" id="1.10.155.10">
    <property type="entry name" value="Chemotaxis receptor methyltransferase CheR, N-terminal domain"/>
    <property type="match status" value="1"/>
</dbReference>
<keyword evidence="3" id="KW-0597">Phosphoprotein</keyword>
<dbReference type="Pfam" id="PF03705">
    <property type="entry name" value="CheR_N"/>
    <property type="match status" value="1"/>
</dbReference>
<dbReference type="GO" id="GO:0006935">
    <property type="term" value="P:chemotaxis"/>
    <property type="evidence" value="ECO:0007669"/>
    <property type="project" value="UniProtKB-UniRule"/>
</dbReference>
<dbReference type="InterPro" id="IPR005467">
    <property type="entry name" value="His_kinase_dom"/>
</dbReference>
<dbReference type="GO" id="GO:0000156">
    <property type="term" value="F:phosphorelay response regulator activity"/>
    <property type="evidence" value="ECO:0007669"/>
    <property type="project" value="InterPro"/>
</dbReference>
<dbReference type="PANTHER" id="PTHR43304:SF1">
    <property type="entry name" value="PAC DOMAIN-CONTAINING PROTEIN"/>
    <property type="match status" value="1"/>
</dbReference>
<feature type="domain" description="PAC" evidence="12">
    <location>
        <begin position="1095"/>
        <end position="1147"/>
    </location>
</feature>
<dbReference type="SUPFAM" id="SSF47384">
    <property type="entry name" value="Homodimeric domain of signal transducing histidine kinase"/>
    <property type="match status" value="1"/>
</dbReference>
<dbReference type="SUPFAM" id="SSF53335">
    <property type="entry name" value="S-adenosyl-L-methionine-dependent methyltransferases"/>
    <property type="match status" value="1"/>
</dbReference>
<dbReference type="Pfam" id="PF13426">
    <property type="entry name" value="PAS_9"/>
    <property type="match status" value="2"/>
</dbReference>
<dbReference type="CDD" id="cd16434">
    <property type="entry name" value="CheB-CheR_fusion"/>
    <property type="match status" value="1"/>
</dbReference>
<gene>
    <name evidence="15" type="ORF">EZ449_20880</name>
</gene>
<comment type="catalytic activity">
    <reaction evidence="2">
        <text>L-glutamyl-[protein] + S-adenosyl-L-methionine = [protein]-L-glutamate 5-O-methyl ester + S-adenosyl-L-homocysteine</text>
        <dbReference type="Rhea" id="RHEA:24452"/>
        <dbReference type="Rhea" id="RHEA-COMP:10208"/>
        <dbReference type="Rhea" id="RHEA-COMP:10311"/>
        <dbReference type="ChEBI" id="CHEBI:29973"/>
        <dbReference type="ChEBI" id="CHEBI:57856"/>
        <dbReference type="ChEBI" id="CHEBI:59789"/>
        <dbReference type="ChEBI" id="CHEBI:82795"/>
        <dbReference type="EC" id="2.1.1.80"/>
    </reaction>
</comment>
<dbReference type="SUPFAM" id="SSF52738">
    <property type="entry name" value="Methylesterase CheB, C-terminal domain"/>
    <property type="match status" value="1"/>
</dbReference>
<keyword evidence="16" id="KW-1185">Reference proteome</keyword>
<evidence type="ECO:0000313" key="15">
    <source>
        <dbReference type="EMBL" id="TCD00252.1"/>
    </source>
</evidence>
<feature type="domain" description="CheB-type methylesterase" evidence="13">
    <location>
        <begin position="19"/>
        <end position="199"/>
    </location>
</feature>
<dbReference type="Pfam" id="PF08447">
    <property type="entry name" value="PAS_3"/>
    <property type="match status" value="5"/>
</dbReference>
<dbReference type="InterPro" id="IPR003661">
    <property type="entry name" value="HisK_dim/P_dom"/>
</dbReference>
<evidence type="ECO:0000259" key="11">
    <source>
        <dbReference type="PROSITE" id="PS50112"/>
    </source>
</evidence>
<evidence type="ECO:0000259" key="14">
    <source>
        <dbReference type="PROSITE" id="PS50123"/>
    </source>
</evidence>
<dbReference type="InterPro" id="IPR000673">
    <property type="entry name" value="Sig_transdc_resp-reg_Me-estase"/>
</dbReference>
<dbReference type="SMART" id="SM00086">
    <property type="entry name" value="PAC"/>
    <property type="match status" value="6"/>
</dbReference>